<sequence>MGIEPALKLGMKKQFYFSMVAFVCLAFQSYAFGAAAVSNGKPNICSITINSNDEIELFKKHIGEKNANFIELTELPEDETDTIETQAVADEAQFLGRACRQKISCDVLLISGHFGGSFFGSSGLNLSMEELEKKSCDSACSGVLQKPKEVYLFGCNTLAGKSRDHRTPEQYRAVLLQDGFSADQAEQIVAFRYSPLGDSYADRMRRVFRGASRIYGFDSVGPSGKTVKPLLTSYFKSINPQQYYSLKGLNDLNSGFNELFGKALKGTALTQSTGAKEFNGDQMPVCYLNNPKVSLTQKANWVASSLRSEKSFQFLPAINEWLSQVTASGHEWEDKEFEPLEKIMGDKRLKASLHHIIEKRDTSMLSVQLKILTFMNFFGWLPKEEYSQKIVSYLLGPLDRDFSIDQKDFICSYAQSNSLKVSIDEKTIPAARWKDEEFVEAMSCLALYNEGFFFKALKEFQEFAKNDSRMSGAYNLLFRNIAIPESGSGRLYKELKLNDASKILSEFQNQILCETEEHRPLIPVKNLNTGLIEDTQYLANIGCYVRLDAPMILDLINRAMKKPDSLGSPVAETLERNIDNNNPVFADPQVQLALVDFSFVVTPGGDVAIKSLDKSSRISAEVINNIRTKVINNEQLNISFDALKKYFEILKRTRSASEYCSVLSKAVVNRIKEDNVMVVQITAQNYFSNCAESGNLAERKSVTMGLFNYLLADFDNRLPLFEASDFPNLEITKNMVQFKETVSSVKELYTILLFARQSSPRYSFETILKMYKDRKKLNTDVKLAVSKDRYTASGILRMVDLNDDTINTELRKNIVPDDGQNFLFDALLFQAPEKAASICLEFVEKNLASDECLKYSGGSDFYGLIKKNLKEKKFSSFGLTQTLMYFHLGLGMSDLEKVQKIKALATEFKNPEIKDFIANRL</sequence>
<dbReference type="Proteomes" id="UP000075320">
    <property type="component" value="Unassembled WGS sequence"/>
</dbReference>
<gene>
    <name evidence="1" type="ORF">AZI86_06945</name>
</gene>
<organism evidence="1 2">
    <name type="scientific">Bdellovibrio bacteriovorus</name>
    <dbReference type="NCBI Taxonomy" id="959"/>
    <lineage>
        <taxon>Bacteria</taxon>
        <taxon>Pseudomonadati</taxon>
        <taxon>Bdellovibrionota</taxon>
        <taxon>Bdellovibrionia</taxon>
        <taxon>Bdellovibrionales</taxon>
        <taxon>Pseudobdellovibrionaceae</taxon>
        <taxon>Bdellovibrio</taxon>
    </lineage>
</organism>
<dbReference type="RefSeq" id="WP_061834350.1">
    <property type="nucleotide sequence ID" value="NZ_LUKE01000001.1"/>
</dbReference>
<evidence type="ECO:0000313" key="1">
    <source>
        <dbReference type="EMBL" id="KYG66772.1"/>
    </source>
</evidence>
<comment type="caution">
    <text evidence="1">The sequence shown here is derived from an EMBL/GenBank/DDBJ whole genome shotgun (WGS) entry which is preliminary data.</text>
</comment>
<dbReference type="AlphaFoldDB" id="A0A150WQK9"/>
<dbReference type="OrthoDB" id="9147614at2"/>
<accession>A0A150WQK9</accession>
<reference evidence="1 2" key="1">
    <citation type="submission" date="2016-03" db="EMBL/GenBank/DDBJ databases">
        <authorList>
            <person name="Ploux O."/>
        </authorList>
    </citation>
    <scope>NUCLEOTIDE SEQUENCE [LARGE SCALE GENOMIC DNA]</scope>
    <source>
        <strain evidence="1 2">R0</strain>
    </source>
</reference>
<evidence type="ECO:0000313" key="2">
    <source>
        <dbReference type="Proteomes" id="UP000075320"/>
    </source>
</evidence>
<protein>
    <submittedName>
        <fullName evidence="1">Uncharacterized protein</fullName>
    </submittedName>
</protein>
<proteinExistence type="predicted"/>
<name>A0A150WQK9_BDEBC</name>
<dbReference type="EMBL" id="LUKE01000001">
    <property type="protein sequence ID" value="KYG66772.1"/>
    <property type="molecule type" value="Genomic_DNA"/>
</dbReference>
<keyword evidence="2" id="KW-1185">Reference proteome</keyword>